<dbReference type="Pfam" id="PF03595">
    <property type="entry name" value="SLAC1"/>
    <property type="match status" value="1"/>
</dbReference>
<feature type="transmembrane region" description="Helical" evidence="8">
    <location>
        <begin position="199"/>
        <end position="223"/>
    </location>
</feature>
<gene>
    <name evidence="9" type="ORF">SBRY_80056</name>
</gene>
<feature type="transmembrane region" description="Helical" evidence="8">
    <location>
        <begin position="312"/>
        <end position="332"/>
    </location>
</feature>
<sequence>MIVEDMVTVVSAPAAVRTTGLRLRYVGPNWYAAVMGTAIVGNAGAALPGSPGWLRDACTGVWVLAAGLLCLVLAARAGHWARHPDAARAHLRDPAVAPFYGCLPMALLSVGGGALALGPRVVGERAAVTLDAALWTAGTASGLLVAAAVPYLMVTRHRIGADDASPVWLLPVVAPMVAAALGPALVPHLPPGAVQAREALLLGCYAMFGLSLLATLMLLPLVWGRLLRYGPLPVALTPALFLVLGPLGQSTTATGALADAAPGAVAAPYAGALRDFSVLYGVPVMGFALLWLAVAAAMVVRAARGGLRFSMTWWSFTFPVGTCATGAAALARHTGLDAATWLAVALYALLVAAWAAAASGTLRGLLTGALPVRPAPLN</sequence>
<dbReference type="Proteomes" id="UP001153328">
    <property type="component" value="Unassembled WGS sequence"/>
</dbReference>
<dbReference type="GO" id="GO:0005886">
    <property type="term" value="C:plasma membrane"/>
    <property type="evidence" value="ECO:0007669"/>
    <property type="project" value="UniProtKB-SubCell"/>
</dbReference>
<evidence type="ECO:0000256" key="4">
    <source>
        <dbReference type="ARBA" id="ARBA00022475"/>
    </source>
</evidence>
<protein>
    <submittedName>
        <fullName evidence="9">C4-dicarboxylate transporter/malic acid transport protein</fullName>
    </submittedName>
</protein>
<dbReference type="InterPro" id="IPR004695">
    <property type="entry name" value="SLAC1/Mae1/Ssu1/TehA"/>
</dbReference>
<evidence type="ECO:0000256" key="5">
    <source>
        <dbReference type="ARBA" id="ARBA00022692"/>
    </source>
</evidence>
<evidence type="ECO:0000256" key="1">
    <source>
        <dbReference type="ARBA" id="ARBA00004651"/>
    </source>
</evidence>
<evidence type="ECO:0000313" key="10">
    <source>
        <dbReference type="Proteomes" id="UP001153328"/>
    </source>
</evidence>
<comment type="subcellular location">
    <subcellularLocation>
        <location evidence="1">Cell membrane</location>
        <topology evidence="1">Multi-pass membrane protein</topology>
    </subcellularLocation>
</comment>
<accession>A0A9W4H6Y1</accession>
<proteinExistence type="inferred from homology"/>
<evidence type="ECO:0000256" key="3">
    <source>
        <dbReference type="ARBA" id="ARBA00022448"/>
    </source>
</evidence>
<feature type="transmembrane region" description="Helical" evidence="8">
    <location>
        <begin position="53"/>
        <end position="74"/>
    </location>
</feature>
<feature type="transmembrane region" description="Helical" evidence="8">
    <location>
        <begin position="166"/>
        <end position="187"/>
    </location>
</feature>
<evidence type="ECO:0000256" key="8">
    <source>
        <dbReference type="SAM" id="Phobius"/>
    </source>
</evidence>
<comment type="similarity">
    <text evidence="2">Belongs to the tellurite-resistance/dicarboxylate transporter (TDT) family.</text>
</comment>
<keyword evidence="10" id="KW-1185">Reference proteome</keyword>
<keyword evidence="6 8" id="KW-1133">Transmembrane helix</keyword>
<keyword evidence="4" id="KW-1003">Cell membrane</keyword>
<dbReference type="AlphaFoldDB" id="A0A9W4H6Y1"/>
<keyword evidence="5 8" id="KW-0812">Transmembrane</keyword>
<feature type="transmembrane region" description="Helical" evidence="8">
    <location>
        <begin position="338"/>
        <end position="357"/>
    </location>
</feature>
<evidence type="ECO:0000256" key="7">
    <source>
        <dbReference type="ARBA" id="ARBA00023136"/>
    </source>
</evidence>
<feature type="transmembrane region" description="Helical" evidence="8">
    <location>
        <begin position="95"/>
        <end position="117"/>
    </location>
</feature>
<feature type="transmembrane region" description="Helical" evidence="8">
    <location>
        <begin position="132"/>
        <end position="154"/>
    </location>
</feature>
<evidence type="ECO:0000256" key="6">
    <source>
        <dbReference type="ARBA" id="ARBA00022989"/>
    </source>
</evidence>
<dbReference type="EMBL" id="CAJVAX010000022">
    <property type="protein sequence ID" value="CAG7656746.1"/>
    <property type="molecule type" value="Genomic_DNA"/>
</dbReference>
<keyword evidence="7 8" id="KW-0472">Membrane</keyword>
<evidence type="ECO:0000313" key="9">
    <source>
        <dbReference type="EMBL" id="CAG7656746.1"/>
    </source>
</evidence>
<comment type="caution">
    <text evidence="9">The sequence shown here is derived from an EMBL/GenBank/DDBJ whole genome shotgun (WGS) entry which is preliminary data.</text>
</comment>
<dbReference type="CDD" id="cd09320">
    <property type="entry name" value="TDT_like_2"/>
    <property type="match status" value="1"/>
</dbReference>
<feature type="transmembrane region" description="Helical" evidence="8">
    <location>
        <begin position="278"/>
        <end position="300"/>
    </location>
</feature>
<keyword evidence="3" id="KW-0813">Transport</keyword>
<name>A0A9W4H6Y1_9ACTN</name>
<dbReference type="Gene3D" id="1.50.10.150">
    <property type="entry name" value="Voltage-dependent anion channel"/>
    <property type="match status" value="1"/>
</dbReference>
<reference evidence="9" key="1">
    <citation type="submission" date="2021-06" db="EMBL/GenBank/DDBJ databases">
        <authorList>
            <person name="Arsene-Ploetze F."/>
        </authorList>
    </citation>
    <scope>NUCLEOTIDE SEQUENCE</scope>
    <source>
        <strain evidence="9">SBRY1</strain>
    </source>
</reference>
<dbReference type="PANTHER" id="PTHR31686">
    <property type="match status" value="1"/>
</dbReference>
<organism evidence="9 10">
    <name type="scientific">Actinacidiphila bryophytorum</name>
    <dbReference type="NCBI Taxonomy" id="1436133"/>
    <lineage>
        <taxon>Bacteria</taxon>
        <taxon>Bacillati</taxon>
        <taxon>Actinomycetota</taxon>
        <taxon>Actinomycetes</taxon>
        <taxon>Kitasatosporales</taxon>
        <taxon>Streptomycetaceae</taxon>
        <taxon>Actinacidiphila</taxon>
    </lineage>
</organism>
<evidence type="ECO:0000256" key="2">
    <source>
        <dbReference type="ARBA" id="ARBA00008566"/>
    </source>
</evidence>
<feature type="transmembrane region" description="Helical" evidence="8">
    <location>
        <begin position="30"/>
        <end position="47"/>
    </location>
</feature>
<feature type="transmembrane region" description="Helical" evidence="8">
    <location>
        <begin position="235"/>
        <end position="258"/>
    </location>
</feature>
<dbReference type="InterPro" id="IPR051629">
    <property type="entry name" value="Sulfite_efflux_TDT"/>
</dbReference>
<dbReference type="GO" id="GO:0055085">
    <property type="term" value="P:transmembrane transport"/>
    <property type="evidence" value="ECO:0007669"/>
    <property type="project" value="InterPro"/>
</dbReference>
<dbReference type="InterPro" id="IPR038665">
    <property type="entry name" value="Voltage-dep_anion_channel_sf"/>
</dbReference>
<dbReference type="PANTHER" id="PTHR31686:SF1">
    <property type="entry name" value="SULFITE EFFLUX PUMP SSU1"/>
    <property type="match status" value="1"/>
</dbReference>